<proteinExistence type="inferred from homology"/>
<evidence type="ECO:0000256" key="1">
    <source>
        <dbReference type="ARBA" id="ARBA00008107"/>
    </source>
</evidence>
<dbReference type="NCBIfam" id="TIGR02135">
    <property type="entry name" value="phoU_full"/>
    <property type="match status" value="1"/>
</dbReference>
<keyword evidence="2" id="KW-0813">Transport</keyword>
<dbReference type="InterPro" id="IPR028366">
    <property type="entry name" value="PhoU"/>
</dbReference>
<reference evidence="4 5" key="1">
    <citation type="journal article" date="2018" name="Aquat. Microb. Ecol.">
        <title>Gammaproteobacterial methanotrophs dominate.</title>
        <authorList>
            <person name="Rissanen A.J."/>
            <person name="Saarenheimo J."/>
            <person name="Tiirola M."/>
            <person name="Peura S."/>
            <person name="Aalto S.L."/>
            <person name="Karvinen A."/>
            <person name="Nykanen H."/>
        </authorList>
    </citation>
    <scope>NUCLEOTIDE SEQUENCE [LARGE SCALE GENOMIC DNA]</scope>
    <source>
        <strain evidence="4">AMbin10</strain>
    </source>
</reference>
<gene>
    <name evidence="4" type="primary">phoU</name>
    <name evidence="4" type="ORF">DM484_09475</name>
</gene>
<dbReference type="GO" id="GO:0006817">
    <property type="term" value="P:phosphate ion transport"/>
    <property type="evidence" value="ECO:0007669"/>
    <property type="project" value="UniProtKB-KW"/>
</dbReference>
<organism evidence="4 5">
    <name type="scientific">Candidatus Methylumidiphilus alinenensis</name>
    <dbReference type="NCBI Taxonomy" id="2202197"/>
    <lineage>
        <taxon>Bacteria</taxon>
        <taxon>Pseudomonadati</taxon>
        <taxon>Pseudomonadota</taxon>
        <taxon>Gammaproteobacteria</taxon>
        <taxon>Methylococcales</taxon>
        <taxon>Candidatus Methylumidiphilus</taxon>
    </lineage>
</organism>
<evidence type="ECO:0000256" key="2">
    <source>
        <dbReference type="ARBA" id="ARBA00022592"/>
    </source>
</evidence>
<keyword evidence="2" id="KW-0592">Phosphate transport</keyword>
<dbReference type="InterPro" id="IPR026022">
    <property type="entry name" value="PhoU_dom"/>
</dbReference>
<protein>
    <submittedName>
        <fullName evidence="4">Phosphate transport system regulatory protein PhoU</fullName>
    </submittedName>
</protein>
<evidence type="ECO:0000259" key="3">
    <source>
        <dbReference type="Pfam" id="PF01895"/>
    </source>
</evidence>
<dbReference type="InterPro" id="IPR038078">
    <property type="entry name" value="PhoU-like_sf"/>
</dbReference>
<dbReference type="Proteomes" id="UP000249396">
    <property type="component" value="Unassembled WGS sequence"/>
</dbReference>
<dbReference type="PANTHER" id="PTHR42930:SF3">
    <property type="entry name" value="PHOSPHATE-SPECIFIC TRANSPORT SYSTEM ACCESSORY PROTEIN PHOU"/>
    <property type="match status" value="1"/>
</dbReference>
<evidence type="ECO:0000313" key="4">
    <source>
        <dbReference type="EMBL" id="PZN80791.1"/>
    </source>
</evidence>
<evidence type="ECO:0000313" key="5">
    <source>
        <dbReference type="Proteomes" id="UP000249396"/>
    </source>
</evidence>
<feature type="domain" description="PhoU" evidence="3">
    <location>
        <begin position="133"/>
        <end position="216"/>
    </location>
</feature>
<dbReference type="EMBL" id="QJPH01000278">
    <property type="protein sequence ID" value="PZN80791.1"/>
    <property type="molecule type" value="Genomic_DNA"/>
</dbReference>
<dbReference type="SUPFAM" id="SSF109755">
    <property type="entry name" value="PhoU-like"/>
    <property type="match status" value="1"/>
</dbReference>
<dbReference type="Pfam" id="PF01895">
    <property type="entry name" value="PhoU"/>
    <property type="match status" value="2"/>
</dbReference>
<sequence>MMTNTFDRHTIHRYDEELQALHFQVMEMGELVLNQLCLAMESLHNMDLPLAQGIIDRERIVNEMEVSADTVVCSILVKRCPKGTDLRTVLAASRIVNNLERIGDETVKLANFVVYSYSNGQGDENNLPLELFKLGASSIDIMQSALEVFERLDAVQARQTEELHLNLGREFQRGLHNLMDLLQSQKISVADAVSQVLMMKALERIGEHAQRIAESVIFQLEGEETPHKLSEIGQGLPLF</sequence>
<feature type="domain" description="PhoU" evidence="3">
    <location>
        <begin position="25"/>
        <end position="112"/>
    </location>
</feature>
<dbReference type="AlphaFoldDB" id="A0A2W4R9N8"/>
<name>A0A2W4R9N8_9GAMM</name>
<accession>A0A2W4R9N8</accession>
<comment type="caution">
    <text evidence="4">The sequence shown here is derived from an EMBL/GenBank/DDBJ whole genome shotgun (WGS) entry which is preliminary data.</text>
</comment>
<dbReference type="GO" id="GO:0030643">
    <property type="term" value="P:intracellular phosphate ion homeostasis"/>
    <property type="evidence" value="ECO:0007669"/>
    <property type="project" value="InterPro"/>
</dbReference>
<dbReference type="GO" id="GO:0045936">
    <property type="term" value="P:negative regulation of phosphate metabolic process"/>
    <property type="evidence" value="ECO:0007669"/>
    <property type="project" value="InterPro"/>
</dbReference>
<dbReference type="PANTHER" id="PTHR42930">
    <property type="entry name" value="PHOSPHATE-SPECIFIC TRANSPORT SYSTEM ACCESSORY PROTEIN PHOU"/>
    <property type="match status" value="1"/>
</dbReference>
<comment type="similarity">
    <text evidence="1">Belongs to the PhoU family.</text>
</comment>
<dbReference type="Gene3D" id="1.20.58.220">
    <property type="entry name" value="Phosphate transport system protein phou homolog 2, domain 2"/>
    <property type="match status" value="1"/>
</dbReference>